<dbReference type="Proteomes" id="UP000178812">
    <property type="component" value="Unassembled WGS sequence"/>
</dbReference>
<dbReference type="InterPro" id="IPR025101">
    <property type="entry name" value="DUF4012"/>
</dbReference>
<sequence length="409" mass="45783">MGGSEKRQYLVLFQNDKELRPTGGFLTAYSIAEVEKGKFQPVSSSDMYSLDAKYRPSIPASKPLVDYIKGPYALSKNYRLRDMNWSPDFRESIELFLEEAEKVGIAKIDGVIAVDTHLLVNILEVLGPIGVPGFGNFSNALEPKCNCPQVIYELESFADVEGPIVWDPLDPTKIIYAPANYNNRKKIIGPLMNSILANSLAQPKEKIPALFSAVFKSVTEKHVLLYIHDDKSQAAAESFGIAGRIADFEGDYLHINDANLGGRKSNLYVTQEVRQEIKVGKDGMVEKNLEIIYKNPQDYDGWLNSVLPNYTRVYLPKGSEILDASGFEDKVDPYEEFGKTVVSGGFKLRPKGISTIRISYKLPFKVQEDYKIMIQKQPGTDAPLYAIDVNGASEEFFLRTDSTMSFKIK</sequence>
<dbReference type="EMBL" id="MGFM01000020">
    <property type="protein sequence ID" value="OGM05802.1"/>
    <property type="molecule type" value="Genomic_DNA"/>
</dbReference>
<name>A0A1F7WSN4_9BACT</name>
<dbReference type="Pfam" id="PF13196">
    <property type="entry name" value="DUF4012"/>
    <property type="match status" value="1"/>
</dbReference>
<proteinExistence type="predicted"/>
<evidence type="ECO:0000313" key="2">
    <source>
        <dbReference type="Proteomes" id="UP000178812"/>
    </source>
</evidence>
<organism evidence="1 2">
    <name type="scientific">Candidatus Woesebacteria bacterium GWB1_43_5</name>
    <dbReference type="NCBI Taxonomy" id="1802474"/>
    <lineage>
        <taxon>Bacteria</taxon>
        <taxon>Candidatus Woeseibacteriota</taxon>
    </lineage>
</organism>
<gene>
    <name evidence="1" type="ORF">A2125_01410</name>
</gene>
<accession>A0A1F7WSN4</accession>
<dbReference type="AlphaFoldDB" id="A0A1F7WSN4"/>
<evidence type="ECO:0000313" key="1">
    <source>
        <dbReference type="EMBL" id="OGM05802.1"/>
    </source>
</evidence>
<evidence type="ECO:0008006" key="3">
    <source>
        <dbReference type="Google" id="ProtNLM"/>
    </source>
</evidence>
<reference evidence="1 2" key="1">
    <citation type="journal article" date="2016" name="Nat. Commun.">
        <title>Thousands of microbial genomes shed light on interconnected biogeochemical processes in an aquifer system.</title>
        <authorList>
            <person name="Anantharaman K."/>
            <person name="Brown C.T."/>
            <person name="Hug L.A."/>
            <person name="Sharon I."/>
            <person name="Castelle C.J."/>
            <person name="Probst A.J."/>
            <person name="Thomas B.C."/>
            <person name="Singh A."/>
            <person name="Wilkins M.J."/>
            <person name="Karaoz U."/>
            <person name="Brodie E.L."/>
            <person name="Williams K.H."/>
            <person name="Hubbard S.S."/>
            <person name="Banfield J.F."/>
        </authorList>
    </citation>
    <scope>NUCLEOTIDE SEQUENCE [LARGE SCALE GENOMIC DNA]</scope>
</reference>
<comment type="caution">
    <text evidence="1">The sequence shown here is derived from an EMBL/GenBank/DDBJ whole genome shotgun (WGS) entry which is preliminary data.</text>
</comment>
<protein>
    <recommendedName>
        <fullName evidence="3">DUF4012 domain-containing protein</fullName>
    </recommendedName>
</protein>